<evidence type="ECO:0000313" key="1">
    <source>
        <dbReference type="EMBL" id="NYE80834.1"/>
    </source>
</evidence>
<name>A0A7Y9LIE0_9BURK</name>
<dbReference type="InterPro" id="IPR011664">
    <property type="entry name" value="Abi_system_AbiD/AbiF-like"/>
</dbReference>
<proteinExistence type="predicted"/>
<dbReference type="Proteomes" id="UP000542125">
    <property type="component" value="Unassembled WGS sequence"/>
</dbReference>
<sequence length="135" mass="15186">MLSTFFKGMKVVDQSAIAARYGIPDWQLLQSWLRSLNFVRNVAAHHSRLWNKNLIDQPKLPKAGAMPDFDAVIGVPDVTTRLFVVLCITLHLLRAVCPNSSWPKRLRQELMAFPTIQGLSVADMGFPAGWETQPL</sequence>
<comment type="caution">
    <text evidence="1">The sequence shown here is derived from an EMBL/GenBank/DDBJ whole genome shotgun (WGS) entry which is preliminary data.</text>
</comment>
<keyword evidence="2" id="KW-1185">Reference proteome</keyword>
<dbReference type="AlphaFoldDB" id="A0A7Y9LIE0"/>
<dbReference type="Pfam" id="PF07751">
    <property type="entry name" value="Abi_2"/>
    <property type="match status" value="1"/>
</dbReference>
<reference evidence="1 2" key="1">
    <citation type="submission" date="2020-07" db="EMBL/GenBank/DDBJ databases">
        <title>Genomic Encyclopedia of Type Strains, Phase IV (KMG-V): Genome sequencing to study the core and pangenomes of soil and plant-associated prokaryotes.</title>
        <authorList>
            <person name="Whitman W."/>
        </authorList>
    </citation>
    <scope>NUCLEOTIDE SEQUENCE [LARGE SCALE GENOMIC DNA]</scope>
    <source>
        <strain evidence="1 2">SAS40</strain>
    </source>
</reference>
<dbReference type="EMBL" id="JACBYR010000001">
    <property type="protein sequence ID" value="NYE80834.1"/>
    <property type="molecule type" value="Genomic_DNA"/>
</dbReference>
<organism evidence="1 2">
    <name type="scientific">Pigmentiphaga litoralis</name>
    <dbReference type="NCBI Taxonomy" id="516702"/>
    <lineage>
        <taxon>Bacteria</taxon>
        <taxon>Pseudomonadati</taxon>
        <taxon>Pseudomonadota</taxon>
        <taxon>Betaproteobacteria</taxon>
        <taxon>Burkholderiales</taxon>
        <taxon>Alcaligenaceae</taxon>
        <taxon>Pigmentiphaga</taxon>
    </lineage>
</organism>
<gene>
    <name evidence="1" type="ORF">FHW18_000105</name>
</gene>
<protein>
    <submittedName>
        <fullName evidence="1">Abortive infection bacteriophage resistance protein</fullName>
    </submittedName>
</protein>
<accession>A0A7Y9LIE0</accession>
<evidence type="ECO:0000313" key="2">
    <source>
        <dbReference type="Proteomes" id="UP000542125"/>
    </source>
</evidence>